<evidence type="ECO:0000256" key="6">
    <source>
        <dbReference type="ARBA" id="ARBA00022723"/>
    </source>
</evidence>
<dbReference type="GO" id="GO:0005829">
    <property type="term" value="C:cytosol"/>
    <property type="evidence" value="ECO:0007669"/>
    <property type="project" value="TreeGrafter"/>
</dbReference>
<protein>
    <recommendedName>
        <fullName evidence="10 13">tRNA-2-methylthio-N(6)-dimethylallyladenosine synthase</fullName>
        <ecNumber evidence="9 13">2.8.4.3</ecNumber>
    </recommendedName>
    <alternativeName>
        <fullName evidence="12 13">(Dimethylallyl)adenosine tRNA methylthiotransferase MiaB</fullName>
    </alternativeName>
    <alternativeName>
        <fullName evidence="11 13">tRNA-i(6)A37 methylthiotransferase</fullName>
    </alternativeName>
</protein>
<evidence type="ECO:0000256" key="8">
    <source>
        <dbReference type="ARBA" id="ARBA00023014"/>
    </source>
</evidence>
<dbReference type="KEGG" id="abac:LuPra_03510"/>
<evidence type="ECO:0000256" key="12">
    <source>
        <dbReference type="ARBA" id="ARBA00081141"/>
    </source>
</evidence>
<dbReference type="Gene3D" id="3.80.30.20">
    <property type="entry name" value="tm_1862 like domain"/>
    <property type="match status" value="1"/>
</dbReference>
<feature type="binding site" evidence="13">
    <location>
        <position position="91"/>
    </location>
    <ligand>
        <name>[4Fe-4S] cluster</name>
        <dbReference type="ChEBI" id="CHEBI:49883"/>
        <label>1</label>
    </ligand>
</feature>
<dbReference type="Pfam" id="PF00919">
    <property type="entry name" value="UPF0004"/>
    <property type="match status" value="1"/>
</dbReference>
<dbReference type="PROSITE" id="PS01278">
    <property type="entry name" value="MTTASE_RADICAL"/>
    <property type="match status" value="1"/>
</dbReference>
<reference evidence="18" key="2">
    <citation type="submission" date="2016-04" db="EMBL/GenBank/DDBJ databases">
        <title>First Complete Genome Sequence of a Subdivision 6 Acidobacterium.</title>
        <authorList>
            <person name="Huang S."/>
            <person name="Vieira S."/>
            <person name="Bunk B."/>
            <person name="Riedel T."/>
            <person name="Sproeer C."/>
            <person name="Overmann J."/>
        </authorList>
    </citation>
    <scope>NUCLEOTIDE SEQUENCE [LARGE SCALE GENOMIC DNA]</scope>
    <source>
        <strain evidence="18">DSM 100886 HEG_-6_39</strain>
    </source>
</reference>
<dbReference type="InterPro" id="IPR038135">
    <property type="entry name" value="Methylthiotransferase_N_sf"/>
</dbReference>
<dbReference type="SFLD" id="SFLDG01061">
    <property type="entry name" value="methylthiotransferase"/>
    <property type="match status" value="1"/>
</dbReference>
<keyword evidence="6 13" id="KW-0479">Metal-binding</keyword>
<dbReference type="AlphaFoldDB" id="A0A143PQ77"/>
<feature type="binding site" evidence="13">
    <location>
        <position position="173"/>
    </location>
    <ligand>
        <name>[4Fe-4S] cluster</name>
        <dbReference type="ChEBI" id="CHEBI:49883"/>
        <label>2</label>
        <note>4Fe-4S-S-AdoMet</note>
    </ligand>
</feature>
<evidence type="ECO:0000313" key="18">
    <source>
        <dbReference type="Proteomes" id="UP000076079"/>
    </source>
</evidence>
<evidence type="ECO:0000256" key="5">
    <source>
        <dbReference type="ARBA" id="ARBA00022691"/>
    </source>
</evidence>
<comment type="cofactor">
    <cofactor evidence="13">
        <name>[4Fe-4S] cluster</name>
        <dbReference type="ChEBI" id="CHEBI:49883"/>
    </cofactor>
    <text evidence="13">Binds 2 [4Fe-4S] clusters. One cluster is coordinated with 3 cysteines and an exchangeable S-adenosyl-L-methionine.</text>
</comment>
<dbReference type="InterPro" id="IPR007197">
    <property type="entry name" value="rSAM"/>
</dbReference>
<evidence type="ECO:0000256" key="7">
    <source>
        <dbReference type="ARBA" id="ARBA00023004"/>
    </source>
</evidence>
<dbReference type="PANTHER" id="PTHR43020:SF2">
    <property type="entry name" value="MITOCHONDRIAL TRNA METHYLTHIOTRANSFERASE CDK5RAP1"/>
    <property type="match status" value="1"/>
</dbReference>
<evidence type="ECO:0000313" key="17">
    <source>
        <dbReference type="EMBL" id="AMY10280.1"/>
    </source>
</evidence>
<dbReference type="GO" id="GO:0051539">
    <property type="term" value="F:4 iron, 4 sulfur cluster binding"/>
    <property type="evidence" value="ECO:0007669"/>
    <property type="project" value="UniProtKB-UniRule"/>
</dbReference>
<comment type="catalytic activity">
    <reaction evidence="13">
        <text>N(6)-dimethylallyladenosine(37) in tRNA + (sulfur carrier)-SH + AH2 + 2 S-adenosyl-L-methionine = 2-methylsulfanyl-N(6)-dimethylallyladenosine(37) in tRNA + (sulfur carrier)-H + 5'-deoxyadenosine + L-methionine + A + S-adenosyl-L-homocysteine + 2 H(+)</text>
        <dbReference type="Rhea" id="RHEA:37067"/>
        <dbReference type="Rhea" id="RHEA-COMP:10375"/>
        <dbReference type="Rhea" id="RHEA-COMP:10376"/>
        <dbReference type="Rhea" id="RHEA-COMP:14737"/>
        <dbReference type="Rhea" id="RHEA-COMP:14739"/>
        <dbReference type="ChEBI" id="CHEBI:13193"/>
        <dbReference type="ChEBI" id="CHEBI:15378"/>
        <dbReference type="ChEBI" id="CHEBI:17319"/>
        <dbReference type="ChEBI" id="CHEBI:17499"/>
        <dbReference type="ChEBI" id="CHEBI:29917"/>
        <dbReference type="ChEBI" id="CHEBI:57844"/>
        <dbReference type="ChEBI" id="CHEBI:57856"/>
        <dbReference type="ChEBI" id="CHEBI:59789"/>
        <dbReference type="ChEBI" id="CHEBI:64428"/>
        <dbReference type="ChEBI" id="CHEBI:74415"/>
        <dbReference type="ChEBI" id="CHEBI:74417"/>
        <dbReference type="EC" id="2.8.4.3"/>
    </reaction>
</comment>
<keyword evidence="2 13" id="KW-0004">4Fe-4S</keyword>
<feature type="binding site" evidence="13">
    <location>
        <position position="166"/>
    </location>
    <ligand>
        <name>[4Fe-4S] cluster</name>
        <dbReference type="ChEBI" id="CHEBI:49883"/>
        <label>2</label>
        <note>4Fe-4S-S-AdoMet</note>
    </ligand>
</feature>
<proteinExistence type="inferred from homology"/>
<dbReference type="Pfam" id="PF01938">
    <property type="entry name" value="TRAM"/>
    <property type="match status" value="1"/>
</dbReference>
<dbReference type="SFLD" id="SFLDF00273">
    <property type="entry name" value="(dimethylallyl)adenosine_tRNA"/>
    <property type="match status" value="1"/>
</dbReference>
<evidence type="ECO:0000256" key="4">
    <source>
        <dbReference type="ARBA" id="ARBA00022679"/>
    </source>
</evidence>
<dbReference type="InterPro" id="IPR006463">
    <property type="entry name" value="MiaB_methiolase"/>
</dbReference>
<evidence type="ECO:0000259" key="14">
    <source>
        <dbReference type="PROSITE" id="PS50926"/>
    </source>
</evidence>
<dbReference type="CDD" id="cd01335">
    <property type="entry name" value="Radical_SAM"/>
    <property type="match status" value="1"/>
</dbReference>
<dbReference type="SMART" id="SM00729">
    <property type="entry name" value="Elp3"/>
    <property type="match status" value="1"/>
</dbReference>
<feature type="binding site" evidence="13">
    <location>
        <position position="170"/>
    </location>
    <ligand>
        <name>[4Fe-4S] cluster</name>
        <dbReference type="ChEBI" id="CHEBI:49883"/>
        <label>2</label>
        <note>4Fe-4S-S-AdoMet</note>
    </ligand>
</feature>
<dbReference type="InterPro" id="IPR002792">
    <property type="entry name" value="TRAM_dom"/>
</dbReference>
<dbReference type="STRING" id="1855912.LuPra_03510"/>
<feature type="binding site" evidence="13">
    <location>
        <position position="56"/>
    </location>
    <ligand>
        <name>[4Fe-4S] cluster</name>
        <dbReference type="ChEBI" id="CHEBI:49883"/>
        <label>1</label>
    </ligand>
</feature>
<dbReference type="NCBIfam" id="TIGR00089">
    <property type="entry name" value="MiaB/RimO family radical SAM methylthiotransferase"/>
    <property type="match status" value="1"/>
</dbReference>
<feature type="domain" description="Radical SAM core" evidence="16">
    <location>
        <begin position="152"/>
        <end position="383"/>
    </location>
</feature>
<evidence type="ECO:0000256" key="9">
    <source>
        <dbReference type="ARBA" id="ARBA00033765"/>
    </source>
</evidence>
<dbReference type="InterPro" id="IPR013848">
    <property type="entry name" value="Methylthiotransferase_N"/>
</dbReference>
<dbReference type="Proteomes" id="UP000076079">
    <property type="component" value="Chromosome"/>
</dbReference>
<evidence type="ECO:0000256" key="3">
    <source>
        <dbReference type="ARBA" id="ARBA00022490"/>
    </source>
</evidence>
<dbReference type="Pfam" id="PF04055">
    <property type="entry name" value="Radical_SAM"/>
    <property type="match status" value="1"/>
</dbReference>
<comment type="function">
    <text evidence="1 13">Catalyzes the methylthiolation of N6-(dimethylallyl)adenosine (i(6)A), leading to the formation of 2-methylthio-N6-(dimethylallyl)adenosine (ms(2)i(6)A) at position 37 in tRNAs that read codons beginning with uridine.</text>
</comment>
<dbReference type="EC" id="2.8.4.3" evidence="9 13"/>
<feature type="domain" description="MTTase N-terminal" evidence="15">
    <location>
        <begin position="11"/>
        <end position="128"/>
    </location>
</feature>
<comment type="similarity">
    <text evidence="13">Belongs to the methylthiotransferase family. MiaB subfamily.</text>
</comment>
<dbReference type="GO" id="GO:0035597">
    <property type="term" value="F:tRNA-2-methylthio-N(6)-dimethylallyladenosine(37) synthase activity"/>
    <property type="evidence" value="ECO:0007669"/>
    <property type="project" value="UniProtKB-EC"/>
</dbReference>
<evidence type="ECO:0000256" key="11">
    <source>
        <dbReference type="ARBA" id="ARBA00080698"/>
    </source>
</evidence>
<dbReference type="PATRIC" id="fig|1813736.3.peg.3719"/>
<evidence type="ECO:0000256" key="10">
    <source>
        <dbReference type="ARBA" id="ARBA00068570"/>
    </source>
</evidence>
<dbReference type="FunFam" id="3.40.50.12160:FF:000003">
    <property type="entry name" value="CDK5 regulatory subunit-associated protein 1"/>
    <property type="match status" value="1"/>
</dbReference>
<evidence type="ECO:0000256" key="1">
    <source>
        <dbReference type="ARBA" id="ARBA00003234"/>
    </source>
</evidence>
<keyword evidence="3 13" id="KW-0963">Cytoplasm</keyword>
<evidence type="ECO:0000256" key="13">
    <source>
        <dbReference type="HAMAP-Rule" id="MF_01864"/>
    </source>
</evidence>
<accession>A0A143PQ77</accession>
<feature type="domain" description="TRAM" evidence="14">
    <location>
        <begin position="386"/>
        <end position="449"/>
    </location>
</feature>
<dbReference type="EMBL" id="CP015136">
    <property type="protein sequence ID" value="AMY10280.1"/>
    <property type="molecule type" value="Genomic_DNA"/>
</dbReference>
<feature type="binding site" evidence="13">
    <location>
        <position position="20"/>
    </location>
    <ligand>
        <name>[4Fe-4S] cluster</name>
        <dbReference type="ChEBI" id="CHEBI:49883"/>
        <label>1</label>
    </ligand>
</feature>
<dbReference type="InterPro" id="IPR006638">
    <property type="entry name" value="Elp3/MiaA/NifB-like_rSAM"/>
</dbReference>
<keyword evidence="13" id="KW-0819">tRNA processing</keyword>
<evidence type="ECO:0000259" key="15">
    <source>
        <dbReference type="PROSITE" id="PS51449"/>
    </source>
</evidence>
<evidence type="ECO:0000259" key="16">
    <source>
        <dbReference type="PROSITE" id="PS51918"/>
    </source>
</evidence>
<evidence type="ECO:0000256" key="2">
    <source>
        <dbReference type="ARBA" id="ARBA00022485"/>
    </source>
</evidence>
<comment type="subunit">
    <text evidence="13">Monomer.</text>
</comment>
<keyword evidence="18" id="KW-1185">Reference proteome</keyword>
<dbReference type="Gene3D" id="3.40.50.12160">
    <property type="entry name" value="Methylthiotransferase, N-terminal domain"/>
    <property type="match status" value="1"/>
</dbReference>
<dbReference type="PROSITE" id="PS50926">
    <property type="entry name" value="TRAM"/>
    <property type="match status" value="1"/>
</dbReference>
<comment type="subcellular location">
    <subcellularLocation>
        <location evidence="13">Cytoplasm</location>
    </subcellularLocation>
</comment>
<name>A0A143PQ77_LUTPR</name>
<organism evidence="17 18">
    <name type="scientific">Luteitalea pratensis</name>
    <dbReference type="NCBI Taxonomy" id="1855912"/>
    <lineage>
        <taxon>Bacteria</taxon>
        <taxon>Pseudomonadati</taxon>
        <taxon>Acidobacteriota</taxon>
        <taxon>Vicinamibacteria</taxon>
        <taxon>Vicinamibacterales</taxon>
        <taxon>Vicinamibacteraceae</taxon>
        <taxon>Luteitalea</taxon>
    </lineage>
</organism>
<dbReference type="PANTHER" id="PTHR43020">
    <property type="entry name" value="CDK5 REGULATORY SUBUNIT-ASSOCIATED PROTEIN 1"/>
    <property type="match status" value="1"/>
</dbReference>
<dbReference type="InterPro" id="IPR023404">
    <property type="entry name" value="rSAM_horseshoe"/>
</dbReference>
<keyword evidence="7 13" id="KW-0408">Iron</keyword>
<dbReference type="SFLD" id="SFLDG01082">
    <property type="entry name" value="B12-binding_domain_containing"/>
    <property type="match status" value="1"/>
</dbReference>
<keyword evidence="4 13" id="KW-0808">Transferase</keyword>
<dbReference type="HAMAP" id="MF_01864">
    <property type="entry name" value="tRNA_metthiotr_MiaB"/>
    <property type="match status" value="1"/>
</dbReference>
<dbReference type="NCBIfam" id="TIGR01574">
    <property type="entry name" value="miaB-methiolase"/>
    <property type="match status" value="1"/>
</dbReference>
<dbReference type="SUPFAM" id="SSF102114">
    <property type="entry name" value="Radical SAM enzymes"/>
    <property type="match status" value="1"/>
</dbReference>
<gene>
    <name evidence="13 17" type="primary">miaB</name>
    <name evidence="17" type="ORF">LuPra_03510</name>
</gene>
<reference evidence="17 18" key="1">
    <citation type="journal article" date="2016" name="Genome Announc.">
        <title>First Complete Genome Sequence of a Subdivision 6 Acidobacterium Strain.</title>
        <authorList>
            <person name="Huang S."/>
            <person name="Vieira S."/>
            <person name="Bunk B."/>
            <person name="Riedel T."/>
            <person name="Sproer C."/>
            <person name="Overmann J."/>
        </authorList>
    </citation>
    <scope>NUCLEOTIDE SEQUENCE [LARGE SCALE GENOMIC DNA]</scope>
    <source>
        <strain evidence="18">DSM 100886 HEG_-6_39</strain>
    </source>
</reference>
<dbReference type="GO" id="GO:0046872">
    <property type="term" value="F:metal ion binding"/>
    <property type="evidence" value="ECO:0007669"/>
    <property type="project" value="UniProtKB-KW"/>
</dbReference>
<dbReference type="PROSITE" id="PS51449">
    <property type="entry name" value="MTTASE_N"/>
    <property type="match status" value="1"/>
</dbReference>
<dbReference type="SFLD" id="SFLDS00029">
    <property type="entry name" value="Radical_SAM"/>
    <property type="match status" value="1"/>
</dbReference>
<keyword evidence="5 13" id="KW-0949">S-adenosyl-L-methionine</keyword>
<keyword evidence="8 13" id="KW-0411">Iron-sulfur</keyword>
<dbReference type="InterPro" id="IPR020612">
    <property type="entry name" value="Methylthiotransferase_CS"/>
</dbReference>
<dbReference type="FunFam" id="3.80.30.20:FF:000001">
    <property type="entry name" value="tRNA-2-methylthio-N(6)-dimethylallyladenosine synthase 2"/>
    <property type="match status" value="1"/>
</dbReference>
<dbReference type="InterPro" id="IPR005839">
    <property type="entry name" value="Methylthiotransferase"/>
</dbReference>
<dbReference type="PROSITE" id="PS51918">
    <property type="entry name" value="RADICAL_SAM"/>
    <property type="match status" value="1"/>
</dbReference>
<sequence>MTAEKARDVARKYLVEAYGCQMNMHDGERLAGLLESAGFEATADPADADVIVINTCSVRERAEEKLFTRLGEFREAAQAAGHTPVIAVTGCVAQQEGAALLKRSRLIDVVIGTQQVKQLPMLVTRALDEDIGPQVDINPHEDVSFPLGIARRADAVKAYVNIIEGCNEFCAFCVVPYTRGHERMRPSAEILAEVRDAAARGHREIQLLGQIVNHYQAPDDAACDFASLLEQVHEVPGVERIRFASPHPRHVTPRLLEAYQSLPRICRHLHLPVQSGSTRVLAAMRRRYSRERYLEILGEVRAAVPDICLSTDMIVGFPGETAADFDDTLSLTAQARFHSMFSFKYSPRPRTLAIKRMPDDVSEDEKTRRIVELQALQREIQSDLHRQSVGTVEQVLVDATSRRREHELSGRTSGNVVVNFPGESSWMGRLAQVRITAAGPNSVRGEVLEVEA</sequence>
<dbReference type="InterPro" id="IPR058240">
    <property type="entry name" value="rSAM_sf"/>
</dbReference>